<protein>
    <submittedName>
        <fullName evidence="1">Uncharacterized protein</fullName>
    </submittedName>
</protein>
<dbReference type="Proteomes" id="UP000054324">
    <property type="component" value="Unassembled WGS sequence"/>
</dbReference>
<organism evidence="1 2">
    <name type="scientific">Opisthorchis viverrini</name>
    <name type="common">Southeast Asian liver fluke</name>
    <dbReference type="NCBI Taxonomy" id="6198"/>
    <lineage>
        <taxon>Eukaryota</taxon>
        <taxon>Metazoa</taxon>
        <taxon>Spiralia</taxon>
        <taxon>Lophotrochozoa</taxon>
        <taxon>Platyhelminthes</taxon>
        <taxon>Trematoda</taxon>
        <taxon>Digenea</taxon>
        <taxon>Opisthorchiida</taxon>
        <taxon>Opisthorchiata</taxon>
        <taxon>Opisthorchiidae</taxon>
        <taxon>Opisthorchis</taxon>
    </lineage>
</organism>
<reference evidence="1 2" key="1">
    <citation type="submission" date="2013-11" db="EMBL/GenBank/DDBJ databases">
        <title>Opisthorchis viverrini - life in the bile duct.</title>
        <authorList>
            <person name="Young N.D."/>
            <person name="Nagarajan N."/>
            <person name="Lin S.J."/>
            <person name="Korhonen P.K."/>
            <person name="Jex A.R."/>
            <person name="Hall R.S."/>
            <person name="Safavi-Hemami H."/>
            <person name="Kaewkong W."/>
            <person name="Bertrand D."/>
            <person name="Gao S."/>
            <person name="Seet Q."/>
            <person name="Wongkham S."/>
            <person name="Teh B.T."/>
            <person name="Wongkham C."/>
            <person name="Intapan P.M."/>
            <person name="Maleewong W."/>
            <person name="Yang X."/>
            <person name="Hu M."/>
            <person name="Wang Z."/>
            <person name="Hofmann A."/>
            <person name="Sternberg P.W."/>
            <person name="Tan P."/>
            <person name="Wang J."/>
            <person name="Gasser R.B."/>
        </authorList>
    </citation>
    <scope>NUCLEOTIDE SEQUENCE [LARGE SCALE GENOMIC DNA]</scope>
</reference>
<gene>
    <name evidence="1" type="ORF">T265_10103</name>
</gene>
<dbReference type="AlphaFoldDB" id="A0A074Z3K3"/>
<proteinExistence type="predicted"/>
<dbReference type="EMBL" id="KL596954">
    <property type="protein sequence ID" value="KER21608.1"/>
    <property type="molecule type" value="Genomic_DNA"/>
</dbReference>
<dbReference type="KEGG" id="ovi:T265_10103"/>
<dbReference type="GeneID" id="20324271"/>
<keyword evidence="2" id="KW-1185">Reference proteome</keyword>
<name>A0A074Z3K3_OPIVI</name>
<sequence>MRVENSISRVKCYKGYADDMLMITGQTGLFQALNTTHPNIKLAVKRGVCDIVSFLDIQLTPQYDGVFHRCRNAIQ</sequence>
<accession>A0A074Z3K3</accession>
<dbReference type="CTD" id="20324271"/>
<evidence type="ECO:0000313" key="1">
    <source>
        <dbReference type="EMBL" id="KER21608.1"/>
    </source>
</evidence>
<dbReference type="RefSeq" id="XP_009174639.1">
    <property type="nucleotide sequence ID" value="XM_009176375.1"/>
</dbReference>
<evidence type="ECO:0000313" key="2">
    <source>
        <dbReference type="Proteomes" id="UP000054324"/>
    </source>
</evidence>